<sequence length="404" mass="40870">MVSNASGNAYKTILFDDDNSSANLTSGQSYIVQNTGSSTADLTVWSNNTAYIFGDIDVTLGGTESKISYGTSSADNNLTITGGNNTITNFAGTVNAANSVGNTFVDATGTLYTGAYTGFVDADGATIVAGAKSQFIQCTNSTITTGSDSVFDTFQNGTINAGIKTIANAISSSDVTLGRNSSIVTLTDSSLTTDGTGTTVGALKNSQVNWSTDGNGDFTSGGYGSFYVTGSIQGTDYIQGQSVYASFGTMDSTAQLNLNIWGAGSTITGGTGYQSVTQQGSGALTFISAANNTGSFSAVGGTGGDTFKAYSSMQMTGGSGTGNTFDIIKTAAGAADVIQDFTASAHNVIELSGFGLSQSDLGSILSNATVENSGTLLHIDSHTSVLLADVHDTSSLQAGSFKLS</sequence>
<organism evidence="1 2">
    <name type="scientific">Acetobacter sicerae</name>
    <dbReference type="NCBI Taxonomy" id="85325"/>
    <lineage>
        <taxon>Bacteria</taxon>
        <taxon>Pseudomonadati</taxon>
        <taxon>Pseudomonadota</taxon>
        <taxon>Alphaproteobacteria</taxon>
        <taxon>Acetobacterales</taxon>
        <taxon>Acetobacteraceae</taxon>
        <taxon>Acetobacter</taxon>
    </lineage>
</organism>
<reference evidence="1 2" key="1">
    <citation type="submission" date="2021-12" db="EMBL/GenBank/DDBJ databases">
        <title>Genome sequence of Acetobacter sicerae DmPark20a_162.</title>
        <authorList>
            <person name="Chaston J.M."/>
        </authorList>
    </citation>
    <scope>NUCLEOTIDE SEQUENCE [LARGE SCALE GENOMIC DNA]</scope>
    <source>
        <strain evidence="1 2">DmPark20a_162</strain>
    </source>
</reference>
<keyword evidence="2" id="KW-1185">Reference proteome</keyword>
<name>A0ABS8VRG1_9PROT</name>
<gene>
    <name evidence="1" type="ORF">LWC05_05975</name>
</gene>
<comment type="caution">
    <text evidence="1">The sequence shown here is derived from an EMBL/GenBank/DDBJ whole genome shotgun (WGS) entry which is preliminary data.</text>
</comment>
<accession>A0ABS8VRG1</accession>
<protein>
    <submittedName>
        <fullName evidence="1">Uncharacterized protein</fullName>
    </submittedName>
</protein>
<dbReference type="RefSeq" id="WP_232877025.1">
    <property type="nucleotide sequence ID" value="NZ_JAJSOJ010000017.1"/>
</dbReference>
<dbReference type="Proteomes" id="UP001521074">
    <property type="component" value="Unassembled WGS sequence"/>
</dbReference>
<proteinExistence type="predicted"/>
<evidence type="ECO:0000313" key="1">
    <source>
        <dbReference type="EMBL" id="MCE0743440.1"/>
    </source>
</evidence>
<dbReference type="EMBL" id="JAJSOJ010000017">
    <property type="protein sequence ID" value="MCE0743440.1"/>
    <property type="molecule type" value="Genomic_DNA"/>
</dbReference>
<evidence type="ECO:0000313" key="2">
    <source>
        <dbReference type="Proteomes" id="UP001521074"/>
    </source>
</evidence>